<dbReference type="AlphaFoldDB" id="A0A1B2JCA2"/>
<dbReference type="InterPro" id="IPR055459">
    <property type="entry name" value="OST48_MD"/>
</dbReference>
<organism evidence="11 12">
    <name type="scientific">Komagataella pastoris</name>
    <name type="common">Yeast</name>
    <name type="synonym">Pichia pastoris</name>
    <dbReference type="NCBI Taxonomy" id="4922"/>
    <lineage>
        <taxon>Eukaryota</taxon>
        <taxon>Fungi</taxon>
        <taxon>Dikarya</taxon>
        <taxon>Ascomycota</taxon>
        <taxon>Saccharomycotina</taxon>
        <taxon>Pichiomycetes</taxon>
        <taxon>Pichiales</taxon>
        <taxon>Pichiaceae</taxon>
        <taxon>Komagataella</taxon>
    </lineage>
</organism>
<accession>A0A1B2JCA2</accession>
<gene>
    <name evidence="11" type="primary">WBP1</name>
    <name evidence="11" type="ORF">ATY40_BA7502758</name>
</gene>
<evidence type="ECO:0000256" key="7">
    <source>
        <dbReference type="ARBA" id="ARBA00023136"/>
    </source>
</evidence>
<keyword evidence="12" id="KW-1185">Reference proteome</keyword>
<dbReference type="PANTHER" id="PTHR10830">
    <property type="entry name" value="DOLICHYL-DIPHOSPHOOLIGOSACCHARIDE--PROTEIN GLYCOSYLTRANSFERASE 48 KDA SUBUNIT"/>
    <property type="match status" value="1"/>
</dbReference>
<evidence type="ECO:0000256" key="2">
    <source>
        <dbReference type="ARBA" id="ARBA00004922"/>
    </source>
</evidence>
<keyword evidence="7 8" id="KW-0472">Membrane</keyword>
<protein>
    <recommendedName>
        <fullName evidence="8">Dolichyl-diphosphooligosaccharide--protein glycosyltransferase subunit WBP1</fullName>
        <shortName evidence="8">Oligosaccharyl transferase subunit WBP1</shortName>
    </recommendedName>
</protein>
<dbReference type="Pfam" id="PF23358">
    <property type="entry name" value="OST48_MD"/>
    <property type="match status" value="1"/>
</dbReference>
<sequence>MNHFKGLIVLIWSFCTAVMALSPIASDTLVVYDSSVVELDEFSSLVDHLNGEFSKVDIVDLSDKASDVQLFYNQKRIYQNLLVFPISGQSTQGDLNALKLIEFVNEGGDIISITNQVGSNSEIVAFNTELGVFPSPKNYKLIDHFNGVNEQHDEIRLSLEESVVPNSIVAFNKAIVYSGAASLLSNNEYLIPLLKAPKTSFAYDINEGVVNDQSTWTSGDQGFLAVAFQGLNNARSLWLGSTLFFDNEHFDQSAKDLVDWTFQSRNLLKSTFAKHYLTDDPESTEEYKVKDEVVYEIGLSEWNGKEWAPFKVNDVQLELIMLDPYYRITLDQVKTEDESAQVYTSGPFKLPDQHGMFTFSTKYFRPGYTFIEEEDIVPVRHLANDEYPRSWEITNSWVYVASAGAVVIAWVIFVIFFLYSTEDATEIKKNI</sequence>
<evidence type="ECO:0000256" key="6">
    <source>
        <dbReference type="ARBA" id="ARBA00022989"/>
    </source>
</evidence>
<comment type="similarity">
    <text evidence="3 8">Belongs to the DDOST 48 kDa subunit family.</text>
</comment>
<evidence type="ECO:0000256" key="1">
    <source>
        <dbReference type="ARBA" id="ARBA00004479"/>
    </source>
</evidence>
<dbReference type="InterPro" id="IPR055457">
    <property type="entry name" value="OST48_N"/>
</dbReference>
<evidence type="ECO:0000259" key="10">
    <source>
        <dbReference type="Pfam" id="PF23358"/>
    </source>
</evidence>
<feature type="domain" description="OST48 N-terminal" evidence="9">
    <location>
        <begin position="28"/>
        <end position="261"/>
    </location>
</feature>
<keyword evidence="6 8" id="KW-1133">Transmembrane helix</keyword>
<dbReference type="GO" id="GO:0018279">
    <property type="term" value="P:protein N-linked glycosylation via asparagine"/>
    <property type="evidence" value="ECO:0007669"/>
    <property type="project" value="UniProtKB-UniRule"/>
</dbReference>
<proteinExistence type="inferred from homology"/>
<reference evidence="11 12" key="1">
    <citation type="submission" date="2016-02" db="EMBL/GenBank/DDBJ databases">
        <title>Comparative genomic and transcriptomic foundation for Pichia pastoris.</title>
        <authorList>
            <person name="Love K.R."/>
            <person name="Shah K.A."/>
            <person name="Whittaker C.A."/>
            <person name="Wu J."/>
            <person name="Bartlett M.C."/>
            <person name="Ma D."/>
            <person name="Leeson R.L."/>
            <person name="Priest M."/>
            <person name="Young S.K."/>
            <person name="Love J.C."/>
        </authorList>
    </citation>
    <scope>NUCLEOTIDE SEQUENCE [LARGE SCALE GENOMIC DNA]</scope>
    <source>
        <strain evidence="11 12">ATCC 28485</strain>
    </source>
</reference>
<feature type="chain" id="PRO_5008446310" description="Dolichyl-diphosphooligosaccharide--protein glycosyltransferase subunit WBP1" evidence="8">
    <location>
        <begin position="21"/>
        <end position="431"/>
    </location>
</feature>
<keyword evidence="5 8" id="KW-0256">Endoplasmic reticulum</keyword>
<dbReference type="InterPro" id="IPR005013">
    <property type="entry name" value="DDOST_48_kDa_subunit"/>
</dbReference>
<comment type="subcellular location">
    <subcellularLocation>
        <location evidence="8">Endoplasmic reticulum membrane</location>
        <topology evidence="8">Single-pass type I membrane protein</topology>
    </subcellularLocation>
    <subcellularLocation>
        <location evidence="1">Membrane</location>
        <topology evidence="1">Single-pass type I membrane protein</topology>
    </subcellularLocation>
</comment>
<comment type="pathway">
    <text evidence="2 8">Protein modification; protein glycosylation.</text>
</comment>
<dbReference type="EMBL" id="CP014585">
    <property type="protein sequence ID" value="ANZ75673.1"/>
    <property type="molecule type" value="Genomic_DNA"/>
</dbReference>
<comment type="subunit">
    <text evidence="8">Component of the oligosaccharyltransferase (OST) complex.</text>
</comment>
<dbReference type="PANTHER" id="PTHR10830:SF0">
    <property type="entry name" value="DOLICHYL-DIPHOSPHOOLIGOSACCHARIDE--PROTEIN GLYCOSYLTRANSFERASE 48 KDA SUBUNIT"/>
    <property type="match status" value="1"/>
</dbReference>
<keyword evidence="8" id="KW-0732">Signal</keyword>
<evidence type="ECO:0000256" key="4">
    <source>
        <dbReference type="ARBA" id="ARBA00022692"/>
    </source>
</evidence>
<dbReference type="Proteomes" id="UP000094565">
    <property type="component" value="Chromosome 2"/>
</dbReference>
<keyword evidence="4 8" id="KW-0812">Transmembrane</keyword>
<name>A0A1B2JCA2_PICPA</name>
<evidence type="ECO:0000259" key="9">
    <source>
        <dbReference type="Pfam" id="PF03345"/>
    </source>
</evidence>
<dbReference type="UniPathway" id="UPA00378"/>
<dbReference type="Pfam" id="PF03345">
    <property type="entry name" value="OST48_N"/>
    <property type="match status" value="1"/>
</dbReference>
<feature type="domain" description="OST48 middle" evidence="10">
    <location>
        <begin position="275"/>
        <end position="420"/>
    </location>
</feature>
<feature type="transmembrane region" description="Helical" evidence="8">
    <location>
        <begin position="397"/>
        <end position="419"/>
    </location>
</feature>
<evidence type="ECO:0000313" key="11">
    <source>
        <dbReference type="EMBL" id="ANZ75673.1"/>
    </source>
</evidence>
<evidence type="ECO:0000313" key="12">
    <source>
        <dbReference type="Proteomes" id="UP000094565"/>
    </source>
</evidence>
<dbReference type="OrthoDB" id="29105at2759"/>
<evidence type="ECO:0000256" key="8">
    <source>
        <dbReference type="RuleBase" id="RU361142"/>
    </source>
</evidence>
<evidence type="ECO:0000256" key="3">
    <source>
        <dbReference type="ARBA" id="ARBA00008743"/>
    </source>
</evidence>
<evidence type="ECO:0000256" key="5">
    <source>
        <dbReference type="ARBA" id="ARBA00022824"/>
    </source>
</evidence>
<comment type="function">
    <text evidence="8">Subunit of the oligosaccharyl transferase (OST) complex that catalyzes the initial transfer of a defined glycan (Glc(3)Man(9)GlcNAc(2) in eukaryotes) from the lipid carrier dolichol-pyrophosphate to an asparagine residue within an Asn-X-Ser/Thr consensus motif in nascent polypeptide chains, the first step in protein N-glycosylation. N-glycosylation occurs cotranslationally and the complex associates with the Sec61 complex at the channel-forming translocon complex that mediates protein translocation across the endoplasmic reticulum (ER).</text>
</comment>
<feature type="signal peptide" evidence="8">
    <location>
        <begin position="1"/>
        <end position="20"/>
    </location>
</feature>
<dbReference type="GO" id="GO:0008250">
    <property type="term" value="C:oligosaccharyltransferase complex"/>
    <property type="evidence" value="ECO:0007669"/>
    <property type="project" value="TreeGrafter"/>
</dbReference>